<feature type="region of interest" description="Disordered" evidence="1">
    <location>
        <begin position="87"/>
        <end position="130"/>
    </location>
</feature>
<dbReference type="EMBL" id="CATIWC010001603">
    <property type="protein sequence ID" value="CAI8584283.1"/>
    <property type="molecule type" value="Genomic_DNA"/>
</dbReference>
<gene>
    <name evidence="2" type="ORF">VFH_U067880</name>
</gene>
<name>A0AAV0YIB7_VICFA</name>
<proteinExistence type="predicted"/>
<keyword evidence="3" id="KW-1185">Reference proteome</keyword>
<comment type="caution">
    <text evidence="2">The sequence shown here is derived from an EMBL/GenBank/DDBJ whole genome shotgun (WGS) entry which is preliminary data.</text>
</comment>
<evidence type="ECO:0000313" key="2">
    <source>
        <dbReference type="EMBL" id="CAI8584283.1"/>
    </source>
</evidence>
<organism evidence="2 3">
    <name type="scientific">Vicia faba</name>
    <name type="common">Broad bean</name>
    <name type="synonym">Faba vulgaris</name>
    <dbReference type="NCBI Taxonomy" id="3906"/>
    <lineage>
        <taxon>Eukaryota</taxon>
        <taxon>Viridiplantae</taxon>
        <taxon>Streptophyta</taxon>
        <taxon>Embryophyta</taxon>
        <taxon>Tracheophyta</taxon>
        <taxon>Spermatophyta</taxon>
        <taxon>Magnoliopsida</taxon>
        <taxon>eudicotyledons</taxon>
        <taxon>Gunneridae</taxon>
        <taxon>Pentapetalae</taxon>
        <taxon>rosids</taxon>
        <taxon>fabids</taxon>
        <taxon>Fabales</taxon>
        <taxon>Fabaceae</taxon>
        <taxon>Papilionoideae</taxon>
        <taxon>50 kb inversion clade</taxon>
        <taxon>NPAAA clade</taxon>
        <taxon>Hologalegina</taxon>
        <taxon>IRL clade</taxon>
        <taxon>Fabeae</taxon>
        <taxon>Vicia</taxon>
    </lineage>
</organism>
<sequence length="130" mass="14719">MLKEAVRGKSQGRCYGVAQLAHNVRHGVIFLTHVSIINPNREADNQAIEVARAEADTVVAREEDARANEQIYELAKQFEEFRKQMFDMFQSRHTGPSSAPPSEHSHYNFSEDEEDDVDPAVTVDDDDDND</sequence>
<reference evidence="2 3" key="1">
    <citation type="submission" date="2023-01" db="EMBL/GenBank/DDBJ databases">
        <authorList>
            <person name="Kreplak J."/>
        </authorList>
    </citation>
    <scope>NUCLEOTIDE SEQUENCE [LARGE SCALE GENOMIC DNA]</scope>
</reference>
<dbReference type="AlphaFoldDB" id="A0AAV0YIB7"/>
<dbReference type="Proteomes" id="UP001157006">
    <property type="component" value="Unassembled WGS sequence"/>
</dbReference>
<evidence type="ECO:0000313" key="3">
    <source>
        <dbReference type="Proteomes" id="UP001157006"/>
    </source>
</evidence>
<accession>A0AAV0YIB7</accession>
<evidence type="ECO:0000256" key="1">
    <source>
        <dbReference type="SAM" id="MobiDB-lite"/>
    </source>
</evidence>
<feature type="compositionally biased region" description="Acidic residues" evidence="1">
    <location>
        <begin position="110"/>
        <end position="130"/>
    </location>
</feature>
<protein>
    <submittedName>
        <fullName evidence="2">Uncharacterized protein</fullName>
    </submittedName>
</protein>